<dbReference type="RefSeq" id="WP_197522202.1">
    <property type="nucleotide sequence ID" value="NZ_CACRYJ010000004.1"/>
</dbReference>
<sequence>MTMEHRSISRRSLLKFGGGGAAAIAIFGLTACSEDEAPNPFDGNGADVKESPMLTERVDAGELPELAERLPATPMEVEVMDGPAQYGGTLNRAQTDVGDAGALTAFASVGLLEWNWDSDGYLPSLAEEFTKNETNTEFTFVLREGLRWSDGEPFTSADLQFTVDDVLRNETTIPSAPFWFSDGDARPTVEVPDERTVIFRYTQPFALFEKYMCHPAVSNQFLKPKHYLEQFHPTYTDQAEVDAATAAAGFDSWDQYFGDRDNWWTNPERPVLGAYQVVSAANAQSGTANLERNPYFWKVDPDGRQLPFIDQIQVQVLAQDALDLRAANGDLNFQGNYLGYNSAQVYLQNAADRGYEMLRWKNDATLLSLCLNLSSTDDVLRELFLEVDFRAALSHAIDREDLNATLLGGLGDVRQPLATENSDYYVEGTGQRFIEFDLDTANSLLDGLGLTRGADGVRLRPDGQPLALVVLYVDSTAGVPTADAFTMVQRYWGEIGVTLSLRPVDPTLYAELRSANDFDISGTTVPGDDFDLEPVWFIPTGANSHSGPAYGQWYASNGAEGMEPPAEILALMDNWDLLRGAATDEERLDAGRAIVTQHDENVYAIGLLGLPFQPVIVTNDVRGVRDDEPKLSFYYGREGITKPEQISFQPA</sequence>
<organism evidence="3 4">
    <name type="scientific">Occultella aeris</name>
    <dbReference type="NCBI Taxonomy" id="2761496"/>
    <lineage>
        <taxon>Bacteria</taxon>
        <taxon>Bacillati</taxon>
        <taxon>Actinomycetota</taxon>
        <taxon>Actinomycetes</taxon>
        <taxon>Micrococcales</taxon>
        <taxon>Ruaniaceae</taxon>
        <taxon>Occultella</taxon>
    </lineage>
</organism>
<dbReference type="InterPro" id="IPR000914">
    <property type="entry name" value="SBP_5_dom"/>
</dbReference>
<evidence type="ECO:0000313" key="4">
    <source>
        <dbReference type="Proteomes" id="UP000419743"/>
    </source>
</evidence>
<dbReference type="Gene3D" id="3.10.105.10">
    <property type="entry name" value="Dipeptide-binding Protein, Domain 3"/>
    <property type="match status" value="1"/>
</dbReference>
<keyword evidence="1" id="KW-0472">Membrane</keyword>
<keyword evidence="4" id="KW-1185">Reference proteome</keyword>
<comment type="caution">
    <text evidence="3">The sequence shown here is derived from an EMBL/GenBank/DDBJ whole genome shotgun (WGS) entry which is preliminary data.</text>
</comment>
<evidence type="ECO:0000313" key="3">
    <source>
        <dbReference type="EMBL" id="VZO34916.1"/>
    </source>
</evidence>
<dbReference type="PANTHER" id="PTHR30290">
    <property type="entry name" value="PERIPLASMIC BINDING COMPONENT OF ABC TRANSPORTER"/>
    <property type="match status" value="1"/>
</dbReference>
<keyword evidence="1" id="KW-1133">Transmembrane helix</keyword>
<dbReference type="CDD" id="cd08500">
    <property type="entry name" value="PBP2_NikA_DppA_OppA_like_4"/>
    <property type="match status" value="1"/>
</dbReference>
<feature type="domain" description="Solute-binding protein family 5" evidence="2">
    <location>
        <begin position="122"/>
        <end position="532"/>
    </location>
</feature>
<proteinExistence type="predicted"/>
<accession>A0A7M4DDJ7</accession>
<gene>
    <name evidence="3" type="ORF">HALOF300_00186</name>
</gene>
<dbReference type="AlphaFoldDB" id="A0A7M4DDJ7"/>
<dbReference type="GO" id="GO:0015833">
    <property type="term" value="P:peptide transport"/>
    <property type="evidence" value="ECO:0007669"/>
    <property type="project" value="TreeGrafter"/>
</dbReference>
<dbReference type="Pfam" id="PF00496">
    <property type="entry name" value="SBP_bac_5"/>
    <property type="match status" value="1"/>
</dbReference>
<dbReference type="InterPro" id="IPR039424">
    <property type="entry name" value="SBP_5"/>
</dbReference>
<dbReference type="Proteomes" id="UP000419743">
    <property type="component" value="Unassembled WGS sequence"/>
</dbReference>
<evidence type="ECO:0000259" key="2">
    <source>
        <dbReference type="Pfam" id="PF00496"/>
    </source>
</evidence>
<dbReference type="PANTHER" id="PTHR30290:SF62">
    <property type="entry name" value="OLIGOPEPTIDE ABC TRANSPORTER, PERIPLASMIC OLIGOPEPTIDE-BINDING PROTEIN"/>
    <property type="match status" value="1"/>
</dbReference>
<dbReference type="EMBL" id="CACRYJ010000004">
    <property type="protein sequence ID" value="VZO34916.1"/>
    <property type="molecule type" value="Genomic_DNA"/>
</dbReference>
<dbReference type="PROSITE" id="PS51257">
    <property type="entry name" value="PROKAR_LIPOPROTEIN"/>
    <property type="match status" value="1"/>
</dbReference>
<name>A0A7M4DDJ7_9MICO</name>
<keyword evidence="1" id="KW-0812">Transmembrane</keyword>
<reference evidence="3 4" key="1">
    <citation type="submission" date="2019-11" db="EMBL/GenBank/DDBJ databases">
        <authorList>
            <person name="Criscuolo A."/>
        </authorList>
    </citation>
    <scope>NUCLEOTIDE SEQUENCE [LARGE SCALE GENOMIC DNA]</scope>
    <source>
        <strain evidence="3">CIP111667</strain>
    </source>
</reference>
<evidence type="ECO:0000256" key="1">
    <source>
        <dbReference type="SAM" id="Phobius"/>
    </source>
</evidence>
<dbReference type="Gene3D" id="3.40.190.10">
    <property type="entry name" value="Periplasmic binding protein-like II"/>
    <property type="match status" value="1"/>
</dbReference>
<protein>
    <submittedName>
        <fullName evidence="3">Putative ABC transporter-binding protein</fullName>
    </submittedName>
</protein>
<feature type="transmembrane region" description="Helical" evidence="1">
    <location>
        <begin position="12"/>
        <end position="31"/>
    </location>
</feature>
<dbReference type="GO" id="GO:1904680">
    <property type="term" value="F:peptide transmembrane transporter activity"/>
    <property type="evidence" value="ECO:0007669"/>
    <property type="project" value="TreeGrafter"/>
</dbReference>
<dbReference type="SUPFAM" id="SSF53850">
    <property type="entry name" value="Periplasmic binding protein-like II"/>
    <property type="match status" value="1"/>
</dbReference>
<dbReference type="InterPro" id="IPR006311">
    <property type="entry name" value="TAT_signal"/>
</dbReference>
<dbReference type="PROSITE" id="PS51318">
    <property type="entry name" value="TAT"/>
    <property type="match status" value="1"/>
</dbReference>